<dbReference type="RefSeq" id="WP_363798376.1">
    <property type="nucleotide sequence ID" value="NZ_CP159925.1"/>
</dbReference>
<dbReference type="AlphaFoldDB" id="A0AAU8MX43"/>
<sequence length="529" mass="57140">MTIRTGIAANHVDFLNQLETALCSDGHAWGLHRAGTGTGTGTGTLTGADGASGGYRGGSASVAESFNITALDADRFKVVGTVGGELGVAQVGQPFESDRLRFRINAGSTPFVAGDRFTLNTSPPWTLVRRYGCRSGSFRTTNLADPTSVFDNRTDTWGSRNAADLPAHATIEMIGSSSVKALTLGIGDSGARGPAAFELQRSDDGTAWSRVQAWTGQAWPTAKMRRTYPITGSPPTALFWRVVVTATAGADSLEVNDVSFHIDLNADFELEDRAQWIVQAPGLDGQKAIFIGAELYEDAARAAYNLNWYGFRSHNPLRGVRTQINHSGVRGFPLRNGPFAYWLAINGQRVVIVARVGSVYLSAYLGFLNAYEPPSIHEYPLAIGACGSVEMLTPDATDPHFRCFFDPGRYGLVVNYPDNVWRSHANRYASGSSDYGDIETPGKVYPGAMSTWGDRAFLRENLDGTSPVLPLVLSSTSPRHTLGEFDGCGWTTGFSTASESRIDHDGVAWMAFQNAFRTTPDNYFALKLD</sequence>
<evidence type="ECO:0008006" key="2">
    <source>
        <dbReference type="Google" id="ProtNLM"/>
    </source>
</evidence>
<protein>
    <recommendedName>
        <fullName evidence="2">F5/8 type C domain-containing protein</fullName>
    </recommendedName>
</protein>
<reference evidence="1" key="1">
    <citation type="submission" date="2024-06" db="EMBL/GenBank/DDBJ databases">
        <authorList>
            <person name="Li S."/>
        </authorList>
    </citation>
    <scope>NUCLEOTIDE SEQUENCE</scope>
    <source>
        <strain evidence="1">SR10</strain>
    </source>
</reference>
<dbReference type="EMBL" id="CP159925">
    <property type="protein sequence ID" value="XCO75405.1"/>
    <property type="molecule type" value="Genomic_DNA"/>
</dbReference>
<proteinExistence type="predicted"/>
<gene>
    <name evidence="1" type="ORF">ABU614_00985</name>
</gene>
<organism evidence="1">
    <name type="scientific">Lysobacter firmicutimachus</name>
    <dbReference type="NCBI Taxonomy" id="1792846"/>
    <lineage>
        <taxon>Bacteria</taxon>
        <taxon>Pseudomonadati</taxon>
        <taxon>Pseudomonadota</taxon>
        <taxon>Gammaproteobacteria</taxon>
        <taxon>Lysobacterales</taxon>
        <taxon>Lysobacteraceae</taxon>
        <taxon>Lysobacter</taxon>
    </lineage>
</organism>
<accession>A0AAU8MX43</accession>
<name>A0AAU8MX43_9GAMM</name>
<dbReference type="Gene3D" id="2.60.120.260">
    <property type="entry name" value="Galactose-binding domain-like"/>
    <property type="match status" value="1"/>
</dbReference>
<evidence type="ECO:0000313" key="1">
    <source>
        <dbReference type="EMBL" id="XCO75405.1"/>
    </source>
</evidence>